<proteinExistence type="predicted"/>
<protein>
    <recommendedName>
        <fullName evidence="8">BHLH domain-containing protein</fullName>
    </recommendedName>
</protein>
<dbReference type="EnsemblMetazoa" id="XM_014385907.2">
    <property type="protein sequence ID" value="XP_014241393.1"/>
    <property type="gene ID" value="LOC106662099"/>
</dbReference>
<dbReference type="FunFam" id="4.10.280.10:FF:000052">
    <property type="entry name" value="Protein atonal homolog 8"/>
    <property type="match status" value="1"/>
</dbReference>
<evidence type="ECO:0000256" key="3">
    <source>
        <dbReference type="ARBA" id="ARBA00023015"/>
    </source>
</evidence>
<dbReference type="InterPro" id="IPR011598">
    <property type="entry name" value="bHLH_dom"/>
</dbReference>
<dbReference type="InterPro" id="IPR032660">
    <property type="entry name" value="ATOH8_bHLH"/>
</dbReference>
<evidence type="ECO:0000256" key="5">
    <source>
        <dbReference type="ARBA" id="ARBA00023163"/>
    </source>
</evidence>
<dbReference type="Gene3D" id="4.10.280.10">
    <property type="entry name" value="Helix-loop-helix DNA-binding domain"/>
    <property type="match status" value="1"/>
</dbReference>
<evidence type="ECO:0000256" key="7">
    <source>
        <dbReference type="SAM" id="MobiDB-lite"/>
    </source>
</evidence>
<dbReference type="InterPro" id="IPR036638">
    <property type="entry name" value="HLH_DNA-bd_sf"/>
</dbReference>
<dbReference type="GO" id="GO:0045944">
    <property type="term" value="P:positive regulation of transcription by RNA polymerase II"/>
    <property type="evidence" value="ECO:0007669"/>
    <property type="project" value="TreeGrafter"/>
</dbReference>
<dbReference type="Proteomes" id="UP000494040">
    <property type="component" value="Unassembled WGS sequence"/>
</dbReference>
<keyword evidence="3" id="KW-0805">Transcription regulation</keyword>
<evidence type="ECO:0000256" key="2">
    <source>
        <dbReference type="ARBA" id="ARBA00004496"/>
    </source>
</evidence>
<keyword evidence="5" id="KW-0804">Transcription</keyword>
<dbReference type="OrthoDB" id="10001938at2759"/>
<dbReference type="CDD" id="cd11421">
    <property type="entry name" value="bHLH_TS_ATOH8"/>
    <property type="match status" value="1"/>
</dbReference>
<evidence type="ECO:0000256" key="6">
    <source>
        <dbReference type="ARBA" id="ARBA00023242"/>
    </source>
</evidence>
<dbReference type="PANTHER" id="PTHR19290:SF102">
    <property type="entry name" value="TRANSCRIPTION FACTOR ATOH8"/>
    <property type="match status" value="1"/>
</dbReference>
<evidence type="ECO:0000313" key="10">
    <source>
        <dbReference type="Proteomes" id="UP000494040"/>
    </source>
</evidence>
<dbReference type="GO" id="GO:0016607">
    <property type="term" value="C:nuclear speck"/>
    <property type="evidence" value="ECO:0007669"/>
    <property type="project" value="UniProtKB-SubCell"/>
</dbReference>
<dbReference type="SUPFAM" id="SSF47459">
    <property type="entry name" value="HLH, helix-loop-helix DNA-binding domain"/>
    <property type="match status" value="1"/>
</dbReference>
<dbReference type="PROSITE" id="PS50888">
    <property type="entry name" value="BHLH"/>
    <property type="match status" value="1"/>
</dbReference>
<dbReference type="GO" id="GO:0005737">
    <property type="term" value="C:cytoplasm"/>
    <property type="evidence" value="ECO:0007669"/>
    <property type="project" value="UniProtKB-SubCell"/>
</dbReference>
<dbReference type="SMART" id="SM00353">
    <property type="entry name" value="HLH"/>
    <property type="match status" value="1"/>
</dbReference>
<name>A0A8I6RA68_CIMLE</name>
<organism evidence="9 10">
    <name type="scientific">Cimex lectularius</name>
    <name type="common">Bed bug</name>
    <name type="synonym">Acanthia lectularia</name>
    <dbReference type="NCBI Taxonomy" id="79782"/>
    <lineage>
        <taxon>Eukaryota</taxon>
        <taxon>Metazoa</taxon>
        <taxon>Ecdysozoa</taxon>
        <taxon>Arthropoda</taxon>
        <taxon>Hexapoda</taxon>
        <taxon>Insecta</taxon>
        <taxon>Pterygota</taxon>
        <taxon>Neoptera</taxon>
        <taxon>Paraneoptera</taxon>
        <taxon>Hemiptera</taxon>
        <taxon>Heteroptera</taxon>
        <taxon>Panheteroptera</taxon>
        <taxon>Cimicomorpha</taxon>
        <taxon>Cimicidae</taxon>
        <taxon>Cimex</taxon>
    </lineage>
</organism>
<dbReference type="GO" id="GO:0003700">
    <property type="term" value="F:DNA-binding transcription factor activity"/>
    <property type="evidence" value="ECO:0007669"/>
    <property type="project" value="InterPro"/>
</dbReference>
<dbReference type="PANTHER" id="PTHR19290">
    <property type="entry name" value="BASIC HELIX-LOOP-HELIX PROTEIN NEUROGENIN-RELATED"/>
    <property type="match status" value="1"/>
</dbReference>
<feature type="compositionally biased region" description="Basic and acidic residues" evidence="7">
    <location>
        <begin position="78"/>
        <end position="89"/>
    </location>
</feature>
<dbReference type="GO" id="GO:0009653">
    <property type="term" value="P:anatomical structure morphogenesis"/>
    <property type="evidence" value="ECO:0007669"/>
    <property type="project" value="TreeGrafter"/>
</dbReference>
<evidence type="ECO:0000256" key="4">
    <source>
        <dbReference type="ARBA" id="ARBA00023125"/>
    </source>
</evidence>
<reference evidence="9" key="1">
    <citation type="submission" date="2022-01" db="UniProtKB">
        <authorList>
            <consortium name="EnsemblMetazoa"/>
        </authorList>
    </citation>
    <scope>IDENTIFICATION</scope>
</reference>
<dbReference type="GO" id="GO:0046983">
    <property type="term" value="F:protein dimerization activity"/>
    <property type="evidence" value="ECO:0007669"/>
    <property type="project" value="InterPro"/>
</dbReference>
<dbReference type="GO" id="GO:0070888">
    <property type="term" value="F:E-box binding"/>
    <property type="evidence" value="ECO:0007669"/>
    <property type="project" value="TreeGrafter"/>
</dbReference>
<keyword evidence="10" id="KW-1185">Reference proteome</keyword>
<keyword evidence="6" id="KW-0539">Nucleus</keyword>
<dbReference type="KEGG" id="clec:106662099"/>
<comment type="subcellular location">
    <subcellularLocation>
        <location evidence="2">Cytoplasm</location>
    </subcellularLocation>
    <subcellularLocation>
        <location evidence="1">Nucleus speckle</location>
    </subcellularLocation>
</comment>
<dbReference type="Pfam" id="PF00010">
    <property type="entry name" value="HLH"/>
    <property type="match status" value="1"/>
</dbReference>
<keyword evidence="4" id="KW-0238">DNA-binding</keyword>
<dbReference type="InterPro" id="IPR050359">
    <property type="entry name" value="bHLH_transcription_factors"/>
</dbReference>
<evidence type="ECO:0000313" key="9">
    <source>
        <dbReference type="EnsemblMetazoa" id="XP_014241393.1"/>
    </source>
</evidence>
<sequence length="174" mass="19788">MTCAVGKRIWDEELGGRGDGQPQSKKRRSSSPDSKEGPLEKRRLRSPFRPWTPDNFVDDVPDDSALCPPPQRRNYKNMSRERRIEANARERTRVHTISAAFETLRKAVPAYSHNQKLSKLSVLRVAASYILTLSRIIEQDRTPSDKNAPSLQSCIQSVTNAIQMEGKLKKKKDD</sequence>
<feature type="region of interest" description="Disordered" evidence="7">
    <location>
        <begin position="1"/>
        <end position="89"/>
    </location>
</feature>
<accession>A0A8I6RA68</accession>
<evidence type="ECO:0000256" key="1">
    <source>
        <dbReference type="ARBA" id="ARBA00004324"/>
    </source>
</evidence>
<feature type="domain" description="BHLH" evidence="8">
    <location>
        <begin position="81"/>
        <end position="133"/>
    </location>
</feature>
<evidence type="ECO:0000259" key="8">
    <source>
        <dbReference type="PROSITE" id="PS50888"/>
    </source>
</evidence>
<dbReference type="AlphaFoldDB" id="A0A8I6RA68"/>
<gene>
    <name evidence="9" type="primary">106662099</name>
</gene>